<gene>
    <name evidence="2" type="ORF">METZ01_LOCUS234815</name>
</gene>
<dbReference type="PANTHER" id="PTHR43586">
    <property type="entry name" value="CYSTEINE DESULFURASE"/>
    <property type="match status" value="1"/>
</dbReference>
<sequence>MTDDVNWQNLRNQFPTLDNTNYLNTCSLGLLSNQSKDALLSYIDTWTTLGASAWYSDWIAKINSLKEEFAKLINASPDEIAIMPSVSQAIAVISSCIDLNPDDEVVTSDLDFPTIAHNFMGRELKGQGKVKIVKSESMQYVDTEKFISHISEKTKLVATSRVYYLSGYINDYEKIMNAAKKNNALFFLDDYQATGQLPINVKEKDIDIFVSGGLKWLLGGSGVVYMYVKKELINQLEPSVTGWHSHKRQFEFDPYTLEFSDTAS</sequence>
<evidence type="ECO:0000259" key="1">
    <source>
        <dbReference type="Pfam" id="PF00266"/>
    </source>
</evidence>
<organism evidence="2">
    <name type="scientific">marine metagenome</name>
    <dbReference type="NCBI Taxonomy" id="408172"/>
    <lineage>
        <taxon>unclassified sequences</taxon>
        <taxon>metagenomes</taxon>
        <taxon>ecological metagenomes</taxon>
    </lineage>
</organism>
<protein>
    <recommendedName>
        <fullName evidence="1">Aminotransferase class V domain-containing protein</fullName>
    </recommendedName>
</protein>
<dbReference type="SUPFAM" id="SSF53383">
    <property type="entry name" value="PLP-dependent transferases"/>
    <property type="match status" value="1"/>
</dbReference>
<dbReference type="InterPro" id="IPR015421">
    <property type="entry name" value="PyrdxlP-dep_Trfase_major"/>
</dbReference>
<proteinExistence type="predicted"/>
<dbReference type="Gene3D" id="3.90.1150.10">
    <property type="entry name" value="Aspartate Aminotransferase, domain 1"/>
    <property type="match status" value="1"/>
</dbReference>
<dbReference type="InterPro" id="IPR015424">
    <property type="entry name" value="PyrdxlP-dep_Trfase"/>
</dbReference>
<dbReference type="InterPro" id="IPR015422">
    <property type="entry name" value="PyrdxlP-dep_Trfase_small"/>
</dbReference>
<dbReference type="AlphaFoldDB" id="A0A382H6A9"/>
<feature type="domain" description="Aminotransferase class V" evidence="1">
    <location>
        <begin position="57"/>
        <end position="244"/>
    </location>
</feature>
<dbReference type="Gene3D" id="3.40.640.10">
    <property type="entry name" value="Type I PLP-dependent aspartate aminotransferase-like (Major domain)"/>
    <property type="match status" value="1"/>
</dbReference>
<name>A0A382H6A9_9ZZZZ</name>
<evidence type="ECO:0000313" key="2">
    <source>
        <dbReference type="EMBL" id="SVB81961.1"/>
    </source>
</evidence>
<reference evidence="2" key="1">
    <citation type="submission" date="2018-05" db="EMBL/GenBank/DDBJ databases">
        <authorList>
            <person name="Lanie J.A."/>
            <person name="Ng W.-L."/>
            <person name="Kazmierczak K.M."/>
            <person name="Andrzejewski T.M."/>
            <person name="Davidsen T.M."/>
            <person name="Wayne K.J."/>
            <person name="Tettelin H."/>
            <person name="Glass J.I."/>
            <person name="Rusch D."/>
            <person name="Podicherti R."/>
            <person name="Tsui H.-C.T."/>
            <person name="Winkler M.E."/>
        </authorList>
    </citation>
    <scope>NUCLEOTIDE SEQUENCE</scope>
</reference>
<dbReference type="PANTHER" id="PTHR43586:SF15">
    <property type="entry name" value="BLR3095 PROTEIN"/>
    <property type="match status" value="1"/>
</dbReference>
<dbReference type="Pfam" id="PF00266">
    <property type="entry name" value="Aminotran_5"/>
    <property type="match status" value="1"/>
</dbReference>
<accession>A0A382H6A9</accession>
<dbReference type="InterPro" id="IPR000192">
    <property type="entry name" value="Aminotrans_V_dom"/>
</dbReference>
<dbReference type="EMBL" id="UINC01059022">
    <property type="protein sequence ID" value="SVB81961.1"/>
    <property type="molecule type" value="Genomic_DNA"/>
</dbReference>